<keyword evidence="1" id="KW-1133">Transmembrane helix</keyword>
<feature type="transmembrane region" description="Helical" evidence="1">
    <location>
        <begin position="25"/>
        <end position="44"/>
    </location>
</feature>
<dbReference type="EMBL" id="CP108318">
    <property type="protein sequence ID" value="WTW60710.1"/>
    <property type="molecule type" value="Genomic_DNA"/>
</dbReference>
<dbReference type="AlphaFoldDB" id="A0AAU2V0P9"/>
<gene>
    <name evidence="2" type="ORF">OG549_08665</name>
</gene>
<sequence length="55" mass="6141">MVFFLLLVIAAIVLGVIGVLAHGLLYLLFIAIVLFAGALVHLAVRWRRSGRRRVR</sequence>
<name>A0AAU2V0P9_9ACTN</name>
<accession>A0AAU2V0P9</accession>
<keyword evidence="1" id="KW-0812">Transmembrane</keyword>
<evidence type="ECO:0008006" key="3">
    <source>
        <dbReference type="Google" id="ProtNLM"/>
    </source>
</evidence>
<evidence type="ECO:0000313" key="2">
    <source>
        <dbReference type="EMBL" id="WTW60710.1"/>
    </source>
</evidence>
<evidence type="ECO:0000256" key="1">
    <source>
        <dbReference type="SAM" id="Phobius"/>
    </source>
</evidence>
<proteinExistence type="predicted"/>
<keyword evidence="1" id="KW-0472">Membrane</keyword>
<reference evidence="2" key="1">
    <citation type="submission" date="2022-10" db="EMBL/GenBank/DDBJ databases">
        <title>The complete genomes of actinobacterial strains from the NBC collection.</title>
        <authorList>
            <person name="Joergensen T.S."/>
            <person name="Alvarez Arevalo M."/>
            <person name="Sterndorff E.B."/>
            <person name="Faurdal D."/>
            <person name="Vuksanovic O."/>
            <person name="Mourched A.-S."/>
            <person name="Charusanti P."/>
            <person name="Shaw S."/>
            <person name="Blin K."/>
            <person name="Weber T."/>
        </authorList>
    </citation>
    <scope>NUCLEOTIDE SEQUENCE</scope>
    <source>
        <strain evidence="2">NBC_00003</strain>
    </source>
</reference>
<protein>
    <recommendedName>
        <fullName evidence="3">Hydrophobic protein</fullName>
    </recommendedName>
</protein>
<organism evidence="2">
    <name type="scientific">Streptomyces sp. NBC_00003</name>
    <dbReference type="NCBI Taxonomy" id="2903608"/>
    <lineage>
        <taxon>Bacteria</taxon>
        <taxon>Bacillati</taxon>
        <taxon>Actinomycetota</taxon>
        <taxon>Actinomycetes</taxon>
        <taxon>Kitasatosporales</taxon>
        <taxon>Streptomycetaceae</taxon>
        <taxon>Streptomyces</taxon>
    </lineage>
</organism>